<dbReference type="Gene3D" id="3.40.710.10">
    <property type="entry name" value="DD-peptidase/beta-lactamase superfamily"/>
    <property type="match status" value="1"/>
</dbReference>
<dbReference type="EMBL" id="FZOD01000018">
    <property type="protein sequence ID" value="SNS87758.1"/>
    <property type="molecule type" value="Genomic_DNA"/>
</dbReference>
<dbReference type="Gene3D" id="3.90.1310.10">
    <property type="entry name" value="Penicillin-binding protein 2a (Domain 2)"/>
    <property type="match status" value="1"/>
</dbReference>
<dbReference type="InterPro" id="IPR050515">
    <property type="entry name" value="Beta-lactam/transpept"/>
</dbReference>
<evidence type="ECO:0000313" key="4">
    <source>
        <dbReference type="Proteomes" id="UP000198282"/>
    </source>
</evidence>
<sequence>MVAPRARRINIPLRHVALMCGGMLFVLLAQTTYLQGIDAARLNEDSRNLRTMIARFESPRGKILLHDGTVIATSRVTGDGRYRYRRFYPNGPLYAAVTGYVSLYSAGGIEEAEDAVLSGSDPRVKVRGLVDGTRVGATLRLTVDRRAQRAAYEGLRDTGLPGAAVAIDPKTGEILAMVSFPSYDPNAYTTFNTVKLGRVDKRLQDDPGNPLLNRTIQQNYPPGSTFKVVTSAAALGSGKYGPNTPVSAPTALRLPGTNTYLRNFGGASCGDGNPPLLYAFKLSCNTPFAKIGTALGQDALREQAEAFGFDTDDLAVPMPVARSVYPSEMDEAQTALSALGQFNDRVTPLMIAMIAAAVANDGVLMRPHLVREVRLSDGRVIDETEPSQYRQVLSTSVAERLTQMMVAVTEPGGTGTAAAIPGTTVAAKSGTAENVASQQDHAVFTSFAPASDPQVAVGVLVERGGRGGQVAAPIAKAIMEAVLNDQTE</sequence>
<dbReference type="PANTHER" id="PTHR30627:SF24">
    <property type="entry name" value="PENICILLIN-BINDING PROTEIN 4B"/>
    <property type="match status" value="1"/>
</dbReference>
<dbReference type="PANTHER" id="PTHR30627">
    <property type="entry name" value="PEPTIDOGLYCAN D,D-TRANSPEPTIDASE"/>
    <property type="match status" value="1"/>
</dbReference>
<dbReference type="InterPro" id="IPR036138">
    <property type="entry name" value="PBP_dimer_sf"/>
</dbReference>
<dbReference type="Pfam" id="PF21922">
    <property type="entry name" value="PBP_dimer_2"/>
    <property type="match status" value="1"/>
</dbReference>
<dbReference type="GO" id="GO:0071555">
    <property type="term" value="P:cell wall organization"/>
    <property type="evidence" value="ECO:0007669"/>
    <property type="project" value="TreeGrafter"/>
</dbReference>
<feature type="domain" description="Penicillin binding protein A dimerisation" evidence="2">
    <location>
        <begin position="60"/>
        <end position="131"/>
    </location>
</feature>
<protein>
    <submittedName>
        <fullName evidence="3">Cell elongation-specific peptidoglycan D,D-transpeptidase</fullName>
    </submittedName>
</protein>
<dbReference type="AlphaFoldDB" id="A0A239I389"/>
<evidence type="ECO:0000313" key="3">
    <source>
        <dbReference type="EMBL" id="SNS87758.1"/>
    </source>
</evidence>
<keyword evidence="4" id="KW-1185">Reference proteome</keyword>
<evidence type="ECO:0000259" key="1">
    <source>
        <dbReference type="Pfam" id="PF00905"/>
    </source>
</evidence>
<proteinExistence type="predicted"/>
<dbReference type="OrthoDB" id="9766847at2"/>
<dbReference type="GO" id="GO:0005886">
    <property type="term" value="C:plasma membrane"/>
    <property type="evidence" value="ECO:0007669"/>
    <property type="project" value="TreeGrafter"/>
</dbReference>
<feature type="domain" description="Penicillin-binding protein transpeptidase" evidence="1">
    <location>
        <begin position="162"/>
        <end position="480"/>
    </location>
</feature>
<dbReference type="InterPro" id="IPR001460">
    <property type="entry name" value="PCN-bd_Tpept"/>
</dbReference>
<accession>A0A239I389</accession>
<dbReference type="InterPro" id="IPR054120">
    <property type="entry name" value="PBPA_dimer"/>
</dbReference>
<name>A0A239I389_9ACTN</name>
<dbReference type="SUPFAM" id="SSF56519">
    <property type="entry name" value="Penicillin binding protein dimerisation domain"/>
    <property type="match status" value="1"/>
</dbReference>
<reference evidence="3 4" key="1">
    <citation type="submission" date="2017-06" db="EMBL/GenBank/DDBJ databases">
        <authorList>
            <person name="Kim H.J."/>
            <person name="Triplett B.A."/>
        </authorList>
    </citation>
    <scope>NUCLEOTIDE SEQUENCE [LARGE SCALE GENOMIC DNA]</scope>
    <source>
        <strain evidence="3 4">CGMCC 4.2132</strain>
    </source>
</reference>
<dbReference type="GO" id="GO:0008658">
    <property type="term" value="F:penicillin binding"/>
    <property type="evidence" value="ECO:0007669"/>
    <property type="project" value="InterPro"/>
</dbReference>
<gene>
    <name evidence="3" type="ORF">SAMN05216276_101883</name>
</gene>
<dbReference type="GO" id="GO:0071972">
    <property type="term" value="F:peptidoglycan L,D-transpeptidase activity"/>
    <property type="evidence" value="ECO:0007669"/>
    <property type="project" value="TreeGrafter"/>
</dbReference>
<organism evidence="3 4">
    <name type="scientific">Streptosporangium subroseum</name>
    <dbReference type="NCBI Taxonomy" id="106412"/>
    <lineage>
        <taxon>Bacteria</taxon>
        <taxon>Bacillati</taxon>
        <taxon>Actinomycetota</taxon>
        <taxon>Actinomycetes</taxon>
        <taxon>Streptosporangiales</taxon>
        <taxon>Streptosporangiaceae</taxon>
        <taxon>Streptosporangium</taxon>
    </lineage>
</organism>
<dbReference type="Pfam" id="PF00905">
    <property type="entry name" value="Transpeptidase"/>
    <property type="match status" value="1"/>
</dbReference>
<dbReference type="SUPFAM" id="SSF56601">
    <property type="entry name" value="beta-lactamase/transpeptidase-like"/>
    <property type="match status" value="1"/>
</dbReference>
<dbReference type="Proteomes" id="UP000198282">
    <property type="component" value="Unassembled WGS sequence"/>
</dbReference>
<evidence type="ECO:0000259" key="2">
    <source>
        <dbReference type="Pfam" id="PF21922"/>
    </source>
</evidence>
<dbReference type="InterPro" id="IPR012338">
    <property type="entry name" value="Beta-lactam/transpept-like"/>
</dbReference>
<dbReference type="RefSeq" id="WP_089208794.1">
    <property type="nucleotide sequence ID" value="NZ_FZOD01000018.1"/>
</dbReference>